<dbReference type="InterPro" id="IPR032710">
    <property type="entry name" value="NTF2-like_dom_sf"/>
</dbReference>
<protein>
    <recommendedName>
        <fullName evidence="1">DUF4440 domain-containing protein</fullName>
    </recommendedName>
</protein>
<dbReference type="EMBL" id="MQVX01000001">
    <property type="protein sequence ID" value="PQJ15791.1"/>
    <property type="molecule type" value="Genomic_DNA"/>
</dbReference>
<dbReference type="InterPro" id="IPR027843">
    <property type="entry name" value="DUF4440"/>
</dbReference>
<dbReference type="OrthoDB" id="1493021at2"/>
<dbReference type="Gene3D" id="3.10.450.50">
    <property type="match status" value="1"/>
</dbReference>
<comment type="caution">
    <text evidence="2">The sequence shown here is derived from an EMBL/GenBank/DDBJ whole genome shotgun (WGS) entry which is preliminary data.</text>
</comment>
<accession>A0A2S7T884</accession>
<dbReference type="SUPFAM" id="SSF54427">
    <property type="entry name" value="NTF2-like"/>
    <property type="match status" value="1"/>
</dbReference>
<keyword evidence="3" id="KW-1185">Reference proteome</keyword>
<feature type="domain" description="DUF4440" evidence="1">
    <location>
        <begin position="60"/>
        <end position="168"/>
    </location>
</feature>
<sequence>MDFTKELNSNTNRKFVLFYLIIVCLLVSSCKNDKPENQTEIKPENKVEVIEQMSKAAEEILAQENAWASALVANDLNTVESMMHRDFRLNRAYDDAPPISKEMYLGMKGMSASEADVTSVRISEEMDSIVVARVTWTMDWQQEGVGKLPPHFDMIDTWKKNKNGDWQILSRVSQIADKPYSEE</sequence>
<evidence type="ECO:0000313" key="3">
    <source>
        <dbReference type="Proteomes" id="UP000239366"/>
    </source>
</evidence>
<name>A0A2S7T884_9FLAO</name>
<proteinExistence type="predicted"/>
<dbReference type="AlphaFoldDB" id="A0A2S7T884"/>
<dbReference type="RefSeq" id="WP_105001449.1">
    <property type="nucleotide sequence ID" value="NZ_MQVX01000001.1"/>
</dbReference>
<evidence type="ECO:0000259" key="1">
    <source>
        <dbReference type="Pfam" id="PF14534"/>
    </source>
</evidence>
<dbReference type="Pfam" id="PF14534">
    <property type="entry name" value="DUF4440"/>
    <property type="match status" value="1"/>
</dbReference>
<dbReference type="PROSITE" id="PS51257">
    <property type="entry name" value="PROKAR_LIPOPROTEIN"/>
    <property type="match status" value="1"/>
</dbReference>
<reference evidence="3" key="1">
    <citation type="submission" date="2016-11" db="EMBL/GenBank/DDBJ databases">
        <title>Trade-off between light-utilization and light-protection in marine flavobacteria.</title>
        <authorList>
            <person name="Kumagai Y."/>
            <person name="Yoshizawa S."/>
            <person name="Kogure K."/>
        </authorList>
    </citation>
    <scope>NUCLEOTIDE SEQUENCE [LARGE SCALE GENOMIC DNA]</scope>
    <source>
        <strain evidence="3">SG-18</strain>
    </source>
</reference>
<organism evidence="2 3">
    <name type="scientific">Aureicoccus marinus</name>
    <dbReference type="NCBI Taxonomy" id="754435"/>
    <lineage>
        <taxon>Bacteria</taxon>
        <taxon>Pseudomonadati</taxon>
        <taxon>Bacteroidota</taxon>
        <taxon>Flavobacteriia</taxon>
        <taxon>Flavobacteriales</taxon>
        <taxon>Flavobacteriaceae</taxon>
        <taxon>Aureicoccus</taxon>
    </lineage>
</organism>
<evidence type="ECO:0000313" key="2">
    <source>
        <dbReference type="EMBL" id="PQJ15791.1"/>
    </source>
</evidence>
<gene>
    <name evidence="2" type="ORF">BST99_08680</name>
</gene>
<dbReference type="Proteomes" id="UP000239366">
    <property type="component" value="Unassembled WGS sequence"/>
</dbReference>